<evidence type="ECO:0000256" key="4">
    <source>
        <dbReference type="ARBA" id="ARBA00022679"/>
    </source>
</evidence>
<dbReference type="GO" id="GO:0006304">
    <property type="term" value="P:DNA modification"/>
    <property type="evidence" value="ECO:0007669"/>
    <property type="project" value="InterPro"/>
</dbReference>
<evidence type="ECO:0000256" key="2">
    <source>
        <dbReference type="ARBA" id="ARBA00011900"/>
    </source>
</evidence>
<name>A0A077M6Z4_9MICO</name>
<dbReference type="InterPro" id="IPR029063">
    <property type="entry name" value="SAM-dependent_MTases_sf"/>
</dbReference>
<feature type="domain" description="Type II methyltransferase M.TaqI-like" evidence="7">
    <location>
        <begin position="104"/>
        <end position="302"/>
    </location>
</feature>
<dbReference type="SUPFAM" id="SSF53335">
    <property type="entry name" value="S-adenosyl-L-methionine-dependent methyltransferases"/>
    <property type="match status" value="1"/>
</dbReference>
<evidence type="ECO:0000256" key="6">
    <source>
        <dbReference type="ARBA" id="ARBA00047942"/>
    </source>
</evidence>
<gene>
    <name evidence="8" type="ORF">BN13_1080033</name>
</gene>
<keyword evidence="9" id="KW-1185">Reference proteome</keyword>
<keyword evidence="5" id="KW-0949">S-adenosyl-L-methionine</keyword>
<dbReference type="Proteomes" id="UP000035720">
    <property type="component" value="Unassembled WGS sequence"/>
</dbReference>
<dbReference type="PANTHER" id="PTHR33841:SF5">
    <property type="entry name" value="DNA METHYLASE (MODIFICATION METHYLASE) (METHYLTRANSFERASE)-RELATED"/>
    <property type="match status" value="1"/>
</dbReference>
<dbReference type="InterPro" id="IPR011639">
    <property type="entry name" value="MethylTrfase_TaqI-like_dom"/>
</dbReference>
<dbReference type="InterPro" id="IPR050953">
    <property type="entry name" value="N4_N6_ade-DNA_methylase"/>
</dbReference>
<dbReference type="EC" id="2.1.1.72" evidence="2"/>
<evidence type="ECO:0000256" key="5">
    <source>
        <dbReference type="ARBA" id="ARBA00022691"/>
    </source>
</evidence>
<reference evidence="8 9" key="1">
    <citation type="journal article" date="2013" name="ISME J.">
        <title>A metabolic model for members of the genus Tetrasphaera involved in enhanced biological phosphorus removal.</title>
        <authorList>
            <person name="Kristiansen R."/>
            <person name="Nguyen H.T.T."/>
            <person name="Saunders A.M."/>
            <person name="Nielsen J.L."/>
            <person name="Wimmer R."/>
            <person name="Le V.Q."/>
            <person name="McIlroy S.J."/>
            <person name="Petrovski S."/>
            <person name="Seviour R.J."/>
            <person name="Calteau A."/>
            <person name="Nielsen K.L."/>
            <person name="Nielsen P.H."/>
        </authorList>
    </citation>
    <scope>NUCLEOTIDE SEQUENCE [LARGE SCALE GENOMIC DNA]</scope>
    <source>
        <strain evidence="8 9">Ben 74</strain>
    </source>
</reference>
<dbReference type="EMBL" id="CAJC01000011">
    <property type="protein sequence ID" value="CCI51560.1"/>
    <property type="molecule type" value="Genomic_DNA"/>
</dbReference>
<dbReference type="PRINTS" id="PR00507">
    <property type="entry name" value="N12N6MTFRASE"/>
</dbReference>
<comment type="similarity">
    <text evidence="1">Belongs to the N(4)/N(6)-methyltransferase family.</text>
</comment>
<evidence type="ECO:0000313" key="9">
    <source>
        <dbReference type="Proteomes" id="UP000035720"/>
    </source>
</evidence>
<dbReference type="AlphaFoldDB" id="A0A077M6Z4"/>
<keyword evidence="4 8" id="KW-0808">Transferase</keyword>
<keyword evidence="3 8" id="KW-0489">Methyltransferase</keyword>
<dbReference type="GO" id="GO:0009007">
    <property type="term" value="F:site-specific DNA-methyltransferase (adenine-specific) activity"/>
    <property type="evidence" value="ECO:0007669"/>
    <property type="project" value="UniProtKB-EC"/>
</dbReference>
<comment type="catalytic activity">
    <reaction evidence="6">
        <text>a 2'-deoxyadenosine in DNA + S-adenosyl-L-methionine = an N(6)-methyl-2'-deoxyadenosine in DNA + S-adenosyl-L-homocysteine + H(+)</text>
        <dbReference type="Rhea" id="RHEA:15197"/>
        <dbReference type="Rhea" id="RHEA-COMP:12418"/>
        <dbReference type="Rhea" id="RHEA-COMP:12419"/>
        <dbReference type="ChEBI" id="CHEBI:15378"/>
        <dbReference type="ChEBI" id="CHEBI:57856"/>
        <dbReference type="ChEBI" id="CHEBI:59789"/>
        <dbReference type="ChEBI" id="CHEBI:90615"/>
        <dbReference type="ChEBI" id="CHEBI:90616"/>
        <dbReference type="EC" id="2.1.1.72"/>
    </reaction>
</comment>
<evidence type="ECO:0000313" key="8">
    <source>
        <dbReference type="EMBL" id="CCI51560.1"/>
    </source>
</evidence>
<dbReference type="InterPro" id="IPR002052">
    <property type="entry name" value="DNA_methylase_N6_adenine_CS"/>
</dbReference>
<dbReference type="GO" id="GO:0003676">
    <property type="term" value="F:nucleic acid binding"/>
    <property type="evidence" value="ECO:0007669"/>
    <property type="project" value="InterPro"/>
</dbReference>
<dbReference type="GO" id="GO:0032259">
    <property type="term" value="P:methylation"/>
    <property type="evidence" value="ECO:0007669"/>
    <property type="project" value="UniProtKB-KW"/>
</dbReference>
<evidence type="ECO:0000256" key="3">
    <source>
        <dbReference type="ARBA" id="ARBA00022603"/>
    </source>
</evidence>
<organism evidence="8 9">
    <name type="scientific">Nostocoides jenkinsii Ben 74</name>
    <dbReference type="NCBI Taxonomy" id="1193518"/>
    <lineage>
        <taxon>Bacteria</taxon>
        <taxon>Bacillati</taxon>
        <taxon>Actinomycetota</taxon>
        <taxon>Actinomycetes</taxon>
        <taxon>Micrococcales</taxon>
        <taxon>Intrasporangiaceae</taxon>
        <taxon>Nostocoides</taxon>
    </lineage>
</organism>
<accession>A0A077M6Z4</accession>
<comment type="caution">
    <text evidence="8">The sequence shown here is derived from an EMBL/GenBank/DDBJ whole genome shotgun (WGS) entry which is preliminary data.</text>
</comment>
<dbReference type="Gene3D" id="3.40.50.150">
    <property type="entry name" value="Vaccinia Virus protein VP39"/>
    <property type="match status" value="1"/>
</dbReference>
<dbReference type="STRING" id="1193518.BN13_1080033"/>
<dbReference type="PROSITE" id="PS00092">
    <property type="entry name" value="N6_MTASE"/>
    <property type="match status" value="1"/>
</dbReference>
<protein>
    <recommendedName>
        <fullName evidence="2">site-specific DNA-methyltransferase (adenine-specific)</fullName>
        <ecNumber evidence="2">2.1.1.72</ecNumber>
    </recommendedName>
</protein>
<dbReference type="PANTHER" id="PTHR33841">
    <property type="entry name" value="DNA METHYLTRANSFERASE YEEA-RELATED"/>
    <property type="match status" value="1"/>
</dbReference>
<evidence type="ECO:0000256" key="1">
    <source>
        <dbReference type="ARBA" id="ARBA00006594"/>
    </source>
</evidence>
<evidence type="ECO:0000259" key="7">
    <source>
        <dbReference type="Pfam" id="PF07669"/>
    </source>
</evidence>
<dbReference type="Pfam" id="PF07669">
    <property type="entry name" value="Eco57I"/>
    <property type="match status" value="1"/>
</dbReference>
<sequence>MAVAEQAGFQLRNRNPDVLTCIANLSNDEVFTPPEFANRMLDLVAEAWATDHDGASIWADSTVRFLDPFTKSGVFLREINKRLVEGLAEEIPDLQERVDHILTKQVFGIGITQLTSLIARRSLYCSKWANGEHSIASSFDSADGNIWFEPVEHTWAGATEFIETADAEGRPVKRGTNGRCTYCGTSQRILEREDGLETYAYAFIHTNDVHARMAELFGDDMQFDVIIGNPPYQLQSDGGTRDVPIYHHFVEQAKKLQPRLLCMVMPSRWMAGGLGLGEFRQTMLTDKRIRELVEYPVSREVFPGVEVKGGICYFLWDATYHGRSAMSTVRDGNEVSRSSRDLDEFDILVRDGRGIEILRKVLDRKEESITTILSVDKEFGWTSNFSGYHSIKQRDDVPLYYNSKGKRLVGYVARSQIKKSAHLVDTWKVLTPKAGSDGGQRIPDVVLGQPMVVSSPSVCTQTYLFFFLDNQRQAESVASYFQTKFFRFLVSLRKMTQDATRSTYLWVPVQAWDRAWSDQELYSKYELSAAEISYIESMIKDLGGAHGG</sequence>
<proteinExistence type="inferred from homology"/>